<dbReference type="Proteomes" id="UP000663873">
    <property type="component" value="Unassembled WGS sequence"/>
</dbReference>
<sequence length="183" mass="21102">YHPNADFTIKQINLRRSFVERQLNNRKSMHTRVFYCTQCPHVSTSVLEHDHHRSCHEENSLSLYKCNQCTFASNSLLYTRQHNMLHSNSSRLLSLHIDTKNLKHLAVSTIFHETLGKNRRYHCPFCKKFSSSTSSIVLGHIKNIHTGNSNQFDDSLIIGSDMAKEILALRGDKVTDDSRMDIS</sequence>
<protein>
    <recommendedName>
        <fullName evidence="1">C2H2-type domain-containing protein</fullName>
    </recommendedName>
</protein>
<feature type="domain" description="C2H2-type" evidence="1">
    <location>
        <begin position="64"/>
        <end position="86"/>
    </location>
</feature>
<dbReference type="SMART" id="SM00355">
    <property type="entry name" value="ZnF_C2H2"/>
    <property type="match status" value="3"/>
</dbReference>
<dbReference type="AlphaFoldDB" id="A0A821EDB0"/>
<feature type="non-terminal residue" evidence="2">
    <location>
        <position position="1"/>
    </location>
</feature>
<gene>
    <name evidence="2" type="ORF">UJA718_LOCUS32689</name>
</gene>
<comment type="caution">
    <text evidence="2">The sequence shown here is derived from an EMBL/GenBank/DDBJ whole genome shotgun (WGS) entry which is preliminary data.</text>
</comment>
<evidence type="ECO:0000313" key="2">
    <source>
        <dbReference type="EMBL" id="CAF4633095.1"/>
    </source>
</evidence>
<feature type="domain" description="C2H2-type" evidence="1">
    <location>
        <begin position="34"/>
        <end position="56"/>
    </location>
</feature>
<keyword evidence="3" id="KW-1185">Reference proteome</keyword>
<accession>A0A821EDB0</accession>
<feature type="domain" description="C2H2-type" evidence="1">
    <location>
        <begin position="121"/>
        <end position="145"/>
    </location>
</feature>
<reference evidence="2" key="1">
    <citation type="submission" date="2021-02" db="EMBL/GenBank/DDBJ databases">
        <authorList>
            <person name="Nowell W R."/>
        </authorList>
    </citation>
    <scope>NUCLEOTIDE SEQUENCE</scope>
</reference>
<name>A0A821EDB0_9BILA</name>
<dbReference type="InterPro" id="IPR013087">
    <property type="entry name" value="Znf_C2H2_type"/>
</dbReference>
<proteinExistence type="predicted"/>
<dbReference type="EMBL" id="CAJOBP010028255">
    <property type="protein sequence ID" value="CAF4633095.1"/>
    <property type="molecule type" value="Genomic_DNA"/>
</dbReference>
<evidence type="ECO:0000313" key="3">
    <source>
        <dbReference type="Proteomes" id="UP000663873"/>
    </source>
</evidence>
<organism evidence="2 3">
    <name type="scientific">Rotaria socialis</name>
    <dbReference type="NCBI Taxonomy" id="392032"/>
    <lineage>
        <taxon>Eukaryota</taxon>
        <taxon>Metazoa</taxon>
        <taxon>Spiralia</taxon>
        <taxon>Gnathifera</taxon>
        <taxon>Rotifera</taxon>
        <taxon>Eurotatoria</taxon>
        <taxon>Bdelloidea</taxon>
        <taxon>Philodinida</taxon>
        <taxon>Philodinidae</taxon>
        <taxon>Rotaria</taxon>
    </lineage>
</organism>
<evidence type="ECO:0000259" key="1">
    <source>
        <dbReference type="SMART" id="SM00355"/>
    </source>
</evidence>